<evidence type="ECO:0000313" key="3">
    <source>
        <dbReference type="EMBL" id="THH37487.1"/>
    </source>
</evidence>
<name>A0A4S4NFU2_9RHOB</name>
<evidence type="ECO:0000256" key="1">
    <source>
        <dbReference type="ARBA" id="ARBA00023239"/>
    </source>
</evidence>
<gene>
    <name evidence="3" type="ORF">E4Z66_09640</name>
</gene>
<reference evidence="3 4" key="1">
    <citation type="submission" date="2019-04" db="EMBL/GenBank/DDBJ databases">
        <title>Shimia ponticola sp. nov., isolated from seawater.</title>
        <authorList>
            <person name="Kim Y.-O."/>
            <person name="Yoon J.-H."/>
        </authorList>
    </citation>
    <scope>NUCLEOTIDE SEQUENCE [LARGE SCALE GENOMIC DNA]</scope>
    <source>
        <strain evidence="3 4">MYP11</strain>
    </source>
</reference>
<evidence type="ECO:0000313" key="4">
    <source>
        <dbReference type="Proteomes" id="UP000306602"/>
    </source>
</evidence>
<dbReference type="InterPro" id="IPR036663">
    <property type="entry name" value="Fumarylacetoacetase_C_sf"/>
</dbReference>
<keyword evidence="1" id="KW-0456">Lyase</keyword>
<dbReference type="EMBL" id="SRKY01000002">
    <property type="protein sequence ID" value="THH37487.1"/>
    <property type="molecule type" value="Genomic_DNA"/>
</dbReference>
<dbReference type="GO" id="GO:0005737">
    <property type="term" value="C:cytoplasm"/>
    <property type="evidence" value="ECO:0007669"/>
    <property type="project" value="TreeGrafter"/>
</dbReference>
<dbReference type="PANTHER" id="PTHR30143:SF0">
    <property type="entry name" value="2-KETO-4-PENTENOATE HYDRATASE"/>
    <property type="match status" value="1"/>
</dbReference>
<dbReference type="Pfam" id="PF01557">
    <property type="entry name" value="FAA_hydrolase"/>
    <property type="match status" value="1"/>
</dbReference>
<dbReference type="RefSeq" id="WP_136463083.1">
    <property type="nucleotide sequence ID" value="NZ_SRKY01000002.1"/>
</dbReference>
<organism evidence="3 4">
    <name type="scientific">Aliishimia ponticola</name>
    <dbReference type="NCBI Taxonomy" id="2499833"/>
    <lineage>
        <taxon>Bacteria</taxon>
        <taxon>Pseudomonadati</taxon>
        <taxon>Pseudomonadota</taxon>
        <taxon>Alphaproteobacteria</taxon>
        <taxon>Rhodobacterales</taxon>
        <taxon>Paracoccaceae</taxon>
        <taxon>Aliishimia</taxon>
    </lineage>
</organism>
<dbReference type="OrthoDB" id="9792137at2"/>
<proteinExistence type="predicted"/>
<dbReference type="Proteomes" id="UP000306602">
    <property type="component" value="Unassembled WGS sequence"/>
</dbReference>
<protein>
    <submittedName>
        <fullName evidence="3">2-oxo-hepta-3-ene-1,7-dioic acid hydratase</fullName>
    </submittedName>
</protein>
<dbReference type="AlphaFoldDB" id="A0A4S4NFU2"/>
<dbReference type="GO" id="GO:0008684">
    <property type="term" value="F:2-oxopent-4-enoate hydratase activity"/>
    <property type="evidence" value="ECO:0007669"/>
    <property type="project" value="TreeGrafter"/>
</dbReference>
<keyword evidence="4" id="KW-1185">Reference proteome</keyword>
<feature type="domain" description="Fumarylacetoacetase-like C-terminal" evidence="2">
    <location>
        <begin position="74"/>
        <end position="261"/>
    </location>
</feature>
<dbReference type="Gene3D" id="3.90.850.10">
    <property type="entry name" value="Fumarylacetoacetase-like, C-terminal domain"/>
    <property type="match status" value="1"/>
</dbReference>
<dbReference type="InterPro" id="IPR050772">
    <property type="entry name" value="Hydratase-Decarb/MhpD_sf"/>
</dbReference>
<evidence type="ECO:0000259" key="2">
    <source>
        <dbReference type="Pfam" id="PF01557"/>
    </source>
</evidence>
<dbReference type="SUPFAM" id="SSF56529">
    <property type="entry name" value="FAH"/>
    <property type="match status" value="1"/>
</dbReference>
<dbReference type="InterPro" id="IPR011234">
    <property type="entry name" value="Fumarylacetoacetase-like_C"/>
</dbReference>
<sequence length="265" mass="28234">MTPDEIEEAAAALFAAEITGQQIGLLSQANPGMSLENAYAVQRALVEKRKETGRVVTGWKIGLTAKAMQDALKIDTPDSGVLFEDMAFKSGDTVPEGRFLVPRVEAEIAFVMKSDISAAASRDEVLAATDYVCAAMEILDTRVRRFDPASGALRQLVDTVSDNASNAGYVLGDSRHDPSGVDLRRVGAIVQRNGAVEETGLGAGVLNDPVASIVWLTERLESYGMKISAGDVVLSGSFIRPIDAKSGDTFEAEFGEFGNVKINFA</sequence>
<dbReference type="PANTHER" id="PTHR30143">
    <property type="entry name" value="ACID HYDRATASE"/>
    <property type="match status" value="1"/>
</dbReference>
<accession>A0A4S4NFU2</accession>
<comment type="caution">
    <text evidence="3">The sequence shown here is derived from an EMBL/GenBank/DDBJ whole genome shotgun (WGS) entry which is preliminary data.</text>
</comment>